<reference evidence="1 2" key="1">
    <citation type="journal article" date="2016" name="Nat. Commun.">
        <title>Thousands of microbial genomes shed light on interconnected biogeochemical processes in an aquifer system.</title>
        <authorList>
            <person name="Anantharaman K."/>
            <person name="Brown C.T."/>
            <person name="Hug L.A."/>
            <person name="Sharon I."/>
            <person name="Castelle C.J."/>
            <person name="Probst A.J."/>
            <person name="Thomas B.C."/>
            <person name="Singh A."/>
            <person name="Wilkins M.J."/>
            <person name="Karaoz U."/>
            <person name="Brodie E.L."/>
            <person name="Williams K.H."/>
            <person name="Hubbard S.S."/>
            <person name="Banfield J.F."/>
        </authorList>
    </citation>
    <scope>NUCLEOTIDE SEQUENCE [LARGE SCALE GENOMIC DNA]</scope>
</reference>
<accession>A0A1F4XLU6</accession>
<evidence type="ECO:0000313" key="2">
    <source>
        <dbReference type="Proteomes" id="UP000177614"/>
    </source>
</evidence>
<dbReference type="AlphaFoldDB" id="A0A1F4XLU6"/>
<organism evidence="1 2">
    <name type="scientific">Candidatus Abawacabacteria bacterium RBG_16_42_10</name>
    <dbReference type="NCBI Taxonomy" id="1817814"/>
    <lineage>
        <taxon>Bacteria</taxon>
        <taxon>Candidatus Abawacaibacteriota</taxon>
    </lineage>
</organism>
<gene>
    <name evidence="1" type="ORF">A2V81_02890</name>
</gene>
<sequence length="80" mass="9371">MFDPNAQSEHDDEIELNEAEVWLEELENIAGSPVDADPEYIELRTQLTAYVDGHQTDIENLKELVKRVQRYLKQQNLENE</sequence>
<dbReference type="Proteomes" id="UP000177614">
    <property type="component" value="Unassembled WGS sequence"/>
</dbReference>
<evidence type="ECO:0000313" key="1">
    <source>
        <dbReference type="EMBL" id="OGC82073.1"/>
    </source>
</evidence>
<dbReference type="EMBL" id="MEWR01000011">
    <property type="protein sequence ID" value="OGC82073.1"/>
    <property type="molecule type" value="Genomic_DNA"/>
</dbReference>
<protein>
    <submittedName>
        <fullName evidence="1">Uncharacterized protein</fullName>
    </submittedName>
</protein>
<dbReference type="STRING" id="1817814.A2V81_02890"/>
<proteinExistence type="predicted"/>
<name>A0A1F4XLU6_9BACT</name>
<comment type="caution">
    <text evidence="1">The sequence shown here is derived from an EMBL/GenBank/DDBJ whole genome shotgun (WGS) entry which is preliminary data.</text>
</comment>